<dbReference type="EMBL" id="ACIO01000926">
    <property type="protein sequence ID" value="EFC94805.1"/>
    <property type="molecule type" value="Genomic_DNA"/>
</dbReference>
<organism evidence="1 2">
    <name type="scientific">Hungatella hathewayi DSM 13479</name>
    <dbReference type="NCBI Taxonomy" id="566550"/>
    <lineage>
        <taxon>Bacteria</taxon>
        <taxon>Bacillati</taxon>
        <taxon>Bacillota</taxon>
        <taxon>Clostridia</taxon>
        <taxon>Lachnospirales</taxon>
        <taxon>Lachnospiraceae</taxon>
        <taxon>Hungatella</taxon>
    </lineage>
</organism>
<accession>D3ATQ0</accession>
<feature type="non-terminal residue" evidence="1">
    <location>
        <position position="1"/>
    </location>
</feature>
<dbReference type="RefSeq" id="WP_006777413.1">
    <property type="nucleotide sequence ID" value="NZ_GG667952.1"/>
</dbReference>
<proteinExistence type="predicted"/>
<dbReference type="Proteomes" id="UP000004968">
    <property type="component" value="Unassembled WGS sequence"/>
</dbReference>
<dbReference type="HOGENOM" id="CLU_1063559_0_0_9"/>
<evidence type="ECO:0008006" key="3">
    <source>
        <dbReference type="Google" id="ProtNLM"/>
    </source>
</evidence>
<dbReference type="AlphaFoldDB" id="D3ATQ0"/>
<dbReference type="SUPFAM" id="SSF89550">
    <property type="entry name" value="PHP domain-like"/>
    <property type="match status" value="1"/>
</dbReference>
<reference evidence="1 2" key="1">
    <citation type="submission" date="2010-01" db="EMBL/GenBank/DDBJ databases">
        <authorList>
            <person name="Weinstock G."/>
            <person name="Sodergren E."/>
            <person name="Clifton S."/>
            <person name="Fulton L."/>
            <person name="Fulton B."/>
            <person name="Courtney L."/>
            <person name="Fronick C."/>
            <person name="Harrison M."/>
            <person name="Strong C."/>
            <person name="Farmer C."/>
            <person name="Delahaunty K."/>
            <person name="Markovic C."/>
            <person name="Hall O."/>
            <person name="Minx P."/>
            <person name="Tomlinson C."/>
            <person name="Mitreva M."/>
            <person name="Nelson J."/>
            <person name="Hou S."/>
            <person name="Wollam A."/>
            <person name="Pepin K.H."/>
            <person name="Johnson M."/>
            <person name="Bhonagiri V."/>
            <person name="Nash W.E."/>
            <person name="Warren W."/>
            <person name="Chinwalla A."/>
            <person name="Mardis E.R."/>
            <person name="Wilson R.K."/>
        </authorList>
    </citation>
    <scope>NUCLEOTIDE SEQUENCE [LARGE SCALE GENOMIC DNA]</scope>
    <source>
        <strain evidence="1 2">DSM 13479</strain>
    </source>
</reference>
<sequence>DINEHFQVPGDFSRVKTYRINLYDAKPEEFSEEKKQIPLPERRYGDYHYINEYIDQMKAYGFFACYNHPYWSLQNYDDYKNLRGFWGMEIYNYGCEHDGLYGYNPQSYDEMLRLGNRLFCVSTDDNHNSYPFGDPLCDSFGGFTMIKAEKLTYDSIVDALLKGSFYSSMGPEIKELYVEDGVLTVKTSPVEKIYVLMEGRNCLKKVAGPGEMVTEASFALTGDETYIRVTCQDGRGLHADSNAYELNGKEPVLREYDMRVL</sequence>
<dbReference type="InterPro" id="IPR016195">
    <property type="entry name" value="Pol/histidinol_Pase-like"/>
</dbReference>
<evidence type="ECO:0000313" key="1">
    <source>
        <dbReference type="EMBL" id="EFC94805.1"/>
    </source>
</evidence>
<comment type="caution">
    <text evidence="1">The sequence shown here is derived from an EMBL/GenBank/DDBJ whole genome shotgun (WGS) entry which is preliminary data.</text>
</comment>
<protein>
    <recommendedName>
        <fullName evidence="3">PHP domain protein</fullName>
    </recommendedName>
</protein>
<name>D3ATQ0_9FIRM</name>
<dbReference type="Gene3D" id="3.20.20.140">
    <property type="entry name" value="Metal-dependent hydrolases"/>
    <property type="match status" value="1"/>
</dbReference>
<evidence type="ECO:0000313" key="2">
    <source>
        <dbReference type="Proteomes" id="UP000004968"/>
    </source>
</evidence>
<gene>
    <name evidence="1" type="ORF">CLOSTHATH_07009</name>
</gene>